<evidence type="ECO:0000256" key="5">
    <source>
        <dbReference type="ARBA" id="ARBA00023136"/>
    </source>
</evidence>
<evidence type="ECO:0000313" key="9">
    <source>
        <dbReference type="Proteomes" id="UP000184188"/>
    </source>
</evidence>
<dbReference type="GeneID" id="34610728"/>
<dbReference type="InterPro" id="IPR036259">
    <property type="entry name" value="MFS_trans_sf"/>
</dbReference>
<evidence type="ECO:0000256" key="4">
    <source>
        <dbReference type="ARBA" id="ARBA00022989"/>
    </source>
</evidence>
<gene>
    <name evidence="8" type="ORF">ASPZODRAFT_137262</name>
</gene>
<feature type="transmembrane region" description="Helical" evidence="6">
    <location>
        <begin position="399"/>
        <end position="421"/>
    </location>
</feature>
<keyword evidence="3 6" id="KW-0812">Transmembrane</keyword>
<feature type="transmembrane region" description="Helical" evidence="6">
    <location>
        <begin position="171"/>
        <end position="194"/>
    </location>
</feature>
<feature type="transmembrane region" description="Helical" evidence="6">
    <location>
        <begin position="279"/>
        <end position="301"/>
    </location>
</feature>
<dbReference type="AlphaFoldDB" id="A0A1L9S5N0"/>
<evidence type="ECO:0000256" key="1">
    <source>
        <dbReference type="ARBA" id="ARBA00004141"/>
    </source>
</evidence>
<proteinExistence type="predicted"/>
<dbReference type="Gene3D" id="1.20.1250.20">
    <property type="entry name" value="MFS general substrate transporter like domains"/>
    <property type="match status" value="2"/>
</dbReference>
<dbReference type="PROSITE" id="PS50850">
    <property type="entry name" value="MFS"/>
    <property type="match status" value="1"/>
</dbReference>
<protein>
    <recommendedName>
        <fullName evidence="7">Major facilitator superfamily (MFS) profile domain-containing protein</fullName>
    </recommendedName>
</protein>
<keyword evidence="4 6" id="KW-1133">Transmembrane helix</keyword>
<evidence type="ECO:0000256" key="2">
    <source>
        <dbReference type="ARBA" id="ARBA00022448"/>
    </source>
</evidence>
<dbReference type="GO" id="GO:0016020">
    <property type="term" value="C:membrane"/>
    <property type="evidence" value="ECO:0007669"/>
    <property type="project" value="UniProtKB-SubCell"/>
</dbReference>
<evidence type="ECO:0000313" key="8">
    <source>
        <dbReference type="EMBL" id="OJJ42450.1"/>
    </source>
</evidence>
<feature type="transmembrane region" description="Helical" evidence="6">
    <location>
        <begin position="86"/>
        <end position="105"/>
    </location>
</feature>
<sequence length="457" mass="49270">MANLGSRWRSSPIFILTSVAVGMISNMFLYGFMVPILPYILEERVKINPSNTSTVTILLLAQNALISTVCTPTIGLIHHLVPSKRVFLIVSLLITLLSSGCMAASRSVYGIMVGRFLQALADSCMKSTGFSTVAEHSTTFPPGSLMRLLNMAVSTGTSAGPMMSGLLLQKYGYWTAWSSVFLLLFIDLVFRLLVDGKSAYYNGPTAADVKTEEVKSDDEETPLLAAPSVQSVPDTASRYQCYLILRQRPFLAVLVHHALIAILLASFDAALPLHVRQTFAWGSAATGLLFSALQTPSIFLTPLFDWLGEKKRKKSEAAPSPTLLGFLLLAPCFALLGLPGHPAFPSLGSETLLGQALYIVSVVLVGVLISSLAGTAAAQTTSTVKTMEGMLGKTATAHALSMVAMSSSLGMVLGPIVSGILMEKLGYLAMNCFWVFLIIITIMIRIIYSYYNDYILI</sequence>
<dbReference type="PANTHER" id="PTHR23506">
    <property type="entry name" value="GH10249P"/>
    <property type="match status" value="1"/>
</dbReference>
<feature type="transmembrane region" description="Helical" evidence="6">
    <location>
        <begin position="356"/>
        <end position="378"/>
    </location>
</feature>
<dbReference type="PANTHER" id="PTHR23506:SF35">
    <property type="entry name" value="MAJOR FACILITATOR SUPERFAMILY (MFS) PROFILE DOMAIN-CONTAINING PROTEIN-RELATED"/>
    <property type="match status" value="1"/>
</dbReference>
<feature type="transmembrane region" description="Helical" evidence="6">
    <location>
        <begin position="322"/>
        <end position="344"/>
    </location>
</feature>
<dbReference type="InterPro" id="IPR050930">
    <property type="entry name" value="MFS_Vesicular_Transporter"/>
</dbReference>
<keyword evidence="2" id="KW-0813">Transport</keyword>
<dbReference type="Pfam" id="PF07690">
    <property type="entry name" value="MFS_1"/>
    <property type="match status" value="1"/>
</dbReference>
<name>A0A1L9S5N0_9EURO</name>
<evidence type="ECO:0000256" key="6">
    <source>
        <dbReference type="SAM" id="Phobius"/>
    </source>
</evidence>
<feature type="domain" description="Major facilitator superfamily (MFS) profile" evidence="7">
    <location>
        <begin position="15"/>
        <end position="455"/>
    </location>
</feature>
<dbReference type="RefSeq" id="XP_022576960.1">
    <property type="nucleotide sequence ID" value="XM_022724263.1"/>
</dbReference>
<keyword evidence="9" id="KW-1185">Reference proteome</keyword>
<evidence type="ECO:0000256" key="3">
    <source>
        <dbReference type="ARBA" id="ARBA00022692"/>
    </source>
</evidence>
<feature type="transmembrane region" description="Helical" evidence="6">
    <location>
        <begin position="53"/>
        <end position="74"/>
    </location>
</feature>
<dbReference type="EMBL" id="KV878359">
    <property type="protein sequence ID" value="OJJ42450.1"/>
    <property type="molecule type" value="Genomic_DNA"/>
</dbReference>
<keyword evidence="5 6" id="KW-0472">Membrane</keyword>
<dbReference type="InterPro" id="IPR020846">
    <property type="entry name" value="MFS_dom"/>
</dbReference>
<feature type="transmembrane region" description="Helical" evidence="6">
    <location>
        <begin position="12"/>
        <end position="33"/>
    </location>
</feature>
<evidence type="ECO:0000259" key="7">
    <source>
        <dbReference type="PROSITE" id="PS50850"/>
    </source>
</evidence>
<accession>A0A1L9S5N0</accession>
<comment type="subcellular location">
    <subcellularLocation>
        <location evidence="1">Membrane</location>
        <topology evidence="1">Multi-pass membrane protein</topology>
    </subcellularLocation>
</comment>
<dbReference type="InterPro" id="IPR011701">
    <property type="entry name" value="MFS"/>
</dbReference>
<organism evidence="8 9">
    <name type="scientific">Penicilliopsis zonata CBS 506.65</name>
    <dbReference type="NCBI Taxonomy" id="1073090"/>
    <lineage>
        <taxon>Eukaryota</taxon>
        <taxon>Fungi</taxon>
        <taxon>Dikarya</taxon>
        <taxon>Ascomycota</taxon>
        <taxon>Pezizomycotina</taxon>
        <taxon>Eurotiomycetes</taxon>
        <taxon>Eurotiomycetidae</taxon>
        <taxon>Eurotiales</taxon>
        <taxon>Aspergillaceae</taxon>
        <taxon>Penicilliopsis</taxon>
    </lineage>
</organism>
<dbReference type="SUPFAM" id="SSF103473">
    <property type="entry name" value="MFS general substrate transporter"/>
    <property type="match status" value="1"/>
</dbReference>
<dbReference type="OrthoDB" id="5086884at2759"/>
<feature type="transmembrane region" description="Helical" evidence="6">
    <location>
        <begin position="250"/>
        <end position="267"/>
    </location>
</feature>
<feature type="transmembrane region" description="Helical" evidence="6">
    <location>
        <begin position="427"/>
        <end position="448"/>
    </location>
</feature>
<reference evidence="9" key="1">
    <citation type="journal article" date="2017" name="Genome Biol.">
        <title>Comparative genomics reveals high biological diversity and specific adaptations in the industrially and medically important fungal genus Aspergillus.</title>
        <authorList>
            <person name="de Vries R.P."/>
            <person name="Riley R."/>
            <person name="Wiebenga A."/>
            <person name="Aguilar-Osorio G."/>
            <person name="Amillis S."/>
            <person name="Uchima C.A."/>
            <person name="Anderluh G."/>
            <person name="Asadollahi M."/>
            <person name="Askin M."/>
            <person name="Barry K."/>
            <person name="Battaglia E."/>
            <person name="Bayram O."/>
            <person name="Benocci T."/>
            <person name="Braus-Stromeyer S.A."/>
            <person name="Caldana C."/>
            <person name="Canovas D."/>
            <person name="Cerqueira G.C."/>
            <person name="Chen F."/>
            <person name="Chen W."/>
            <person name="Choi C."/>
            <person name="Clum A."/>
            <person name="Dos Santos R.A."/>
            <person name="Damasio A.R."/>
            <person name="Diallinas G."/>
            <person name="Emri T."/>
            <person name="Fekete E."/>
            <person name="Flipphi M."/>
            <person name="Freyberg S."/>
            <person name="Gallo A."/>
            <person name="Gournas C."/>
            <person name="Habgood R."/>
            <person name="Hainaut M."/>
            <person name="Harispe M.L."/>
            <person name="Henrissat B."/>
            <person name="Hilden K.S."/>
            <person name="Hope R."/>
            <person name="Hossain A."/>
            <person name="Karabika E."/>
            <person name="Karaffa L."/>
            <person name="Karanyi Z."/>
            <person name="Krasevec N."/>
            <person name="Kuo A."/>
            <person name="Kusch H."/>
            <person name="LaButti K."/>
            <person name="Lagendijk E.L."/>
            <person name="Lapidus A."/>
            <person name="Levasseur A."/>
            <person name="Lindquist E."/>
            <person name="Lipzen A."/>
            <person name="Logrieco A.F."/>
            <person name="MacCabe A."/>
            <person name="Maekelae M.R."/>
            <person name="Malavazi I."/>
            <person name="Melin P."/>
            <person name="Meyer V."/>
            <person name="Mielnichuk N."/>
            <person name="Miskei M."/>
            <person name="Molnar A.P."/>
            <person name="Mule G."/>
            <person name="Ngan C.Y."/>
            <person name="Orejas M."/>
            <person name="Orosz E."/>
            <person name="Ouedraogo J.P."/>
            <person name="Overkamp K.M."/>
            <person name="Park H.-S."/>
            <person name="Perrone G."/>
            <person name="Piumi F."/>
            <person name="Punt P.J."/>
            <person name="Ram A.F."/>
            <person name="Ramon A."/>
            <person name="Rauscher S."/>
            <person name="Record E."/>
            <person name="Riano-Pachon D.M."/>
            <person name="Robert V."/>
            <person name="Roehrig J."/>
            <person name="Ruller R."/>
            <person name="Salamov A."/>
            <person name="Salih N.S."/>
            <person name="Samson R.A."/>
            <person name="Sandor E."/>
            <person name="Sanguinetti M."/>
            <person name="Schuetze T."/>
            <person name="Sepcic K."/>
            <person name="Shelest E."/>
            <person name="Sherlock G."/>
            <person name="Sophianopoulou V."/>
            <person name="Squina F.M."/>
            <person name="Sun H."/>
            <person name="Susca A."/>
            <person name="Todd R.B."/>
            <person name="Tsang A."/>
            <person name="Unkles S.E."/>
            <person name="van de Wiele N."/>
            <person name="van Rossen-Uffink D."/>
            <person name="Oliveira J.V."/>
            <person name="Vesth T.C."/>
            <person name="Visser J."/>
            <person name="Yu J.-H."/>
            <person name="Zhou M."/>
            <person name="Andersen M.R."/>
            <person name="Archer D.B."/>
            <person name="Baker S.E."/>
            <person name="Benoit I."/>
            <person name="Brakhage A.A."/>
            <person name="Braus G.H."/>
            <person name="Fischer R."/>
            <person name="Frisvad J.C."/>
            <person name="Goldman G.H."/>
            <person name="Houbraken J."/>
            <person name="Oakley B."/>
            <person name="Pocsi I."/>
            <person name="Scazzocchio C."/>
            <person name="Seiboth B."/>
            <person name="vanKuyk P.A."/>
            <person name="Wortman J."/>
            <person name="Dyer P.S."/>
            <person name="Grigoriev I.V."/>
        </authorList>
    </citation>
    <scope>NUCLEOTIDE SEQUENCE [LARGE SCALE GENOMIC DNA]</scope>
    <source>
        <strain evidence="9">CBS 506.65</strain>
    </source>
</reference>
<dbReference type="Proteomes" id="UP000184188">
    <property type="component" value="Unassembled WGS sequence"/>
</dbReference>
<dbReference type="GO" id="GO:0022857">
    <property type="term" value="F:transmembrane transporter activity"/>
    <property type="evidence" value="ECO:0007669"/>
    <property type="project" value="InterPro"/>
</dbReference>
<dbReference type="VEuPathDB" id="FungiDB:ASPZODRAFT_137262"/>
<dbReference type="STRING" id="1073090.A0A1L9S5N0"/>